<dbReference type="InterPro" id="IPR005162">
    <property type="entry name" value="Retrotrans_gag_dom"/>
</dbReference>
<proteinExistence type="predicted"/>
<dbReference type="OrthoDB" id="911683at2759"/>
<protein>
    <recommendedName>
        <fullName evidence="1">Retrotransposon gag domain-containing protein</fullName>
    </recommendedName>
</protein>
<evidence type="ECO:0000313" key="2">
    <source>
        <dbReference type="EMBL" id="KZV31943.1"/>
    </source>
</evidence>
<feature type="domain" description="Retrotransposon gag" evidence="1">
    <location>
        <begin position="39"/>
        <end position="136"/>
    </location>
</feature>
<reference evidence="2 3" key="1">
    <citation type="journal article" date="2015" name="Proc. Natl. Acad. Sci. U.S.A.">
        <title>The resurrection genome of Boea hygrometrica: A blueprint for survival of dehydration.</title>
        <authorList>
            <person name="Xiao L."/>
            <person name="Yang G."/>
            <person name="Zhang L."/>
            <person name="Yang X."/>
            <person name="Zhao S."/>
            <person name="Ji Z."/>
            <person name="Zhou Q."/>
            <person name="Hu M."/>
            <person name="Wang Y."/>
            <person name="Chen M."/>
            <person name="Xu Y."/>
            <person name="Jin H."/>
            <person name="Xiao X."/>
            <person name="Hu G."/>
            <person name="Bao F."/>
            <person name="Hu Y."/>
            <person name="Wan P."/>
            <person name="Li L."/>
            <person name="Deng X."/>
            <person name="Kuang T."/>
            <person name="Xiang C."/>
            <person name="Zhu J.K."/>
            <person name="Oliver M.J."/>
            <person name="He Y."/>
        </authorList>
    </citation>
    <scope>NUCLEOTIDE SEQUENCE [LARGE SCALE GENOMIC DNA]</scope>
    <source>
        <strain evidence="3">cv. XS01</strain>
    </source>
</reference>
<organism evidence="2 3">
    <name type="scientific">Dorcoceras hygrometricum</name>
    <dbReference type="NCBI Taxonomy" id="472368"/>
    <lineage>
        <taxon>Eukaryota</taxon>
        <taxon>Viridiplantae</taxon>
        <taxon>Streptophyta</taxon>
        <taxon>Embryophyta</taxon>
        <taxon>Tracheophyta</taxon>
        <taxon>Spermatophyta</taxon>
        <taxon>Magnoliopsida</taxon>
        <taxon>eudicotyledons</taxon>
        <taxon>Gunneridae</taxon>
        <taxon>Pentapetalae</taxon>
        <taxon>asterids</taxon>
        <taxon>lamiids</taxon>
        <taxon>Lamiales</taxon>
        <taxon>Gesneriaceae</taxon>
        <taxon>Didymocarpoideae</taxon>
        <taxon>Trichosporeae</taxon>
        <taxon>Loxocarpinae</taxon>
        <taxon>Dorcoceras</taxon>
    </lineage>
</organism>
<dbReference type="Pfam" id="PF03732">
    <property type="entry name" value="Retrotrans_gag"/>
    <property type="match status" value="1"/>
</dbReference>
<keyword evidence="3" id="KW-1185">Reference proteome</keyword>
<evidence type="ECO:0000259" key="1">
    <source>
        <dbReference type="Pfam" id="PF03732"/>
    </source>
</evidence>
<dbReference type="AlphaFoldDB" id="A0A2Z7BBS0"/>
<dbReference type="EMBL" id="KV007008">
    <property type="protein sequence ID" value="KZV31943.1"/>
    <property type="molecule type" value="Genomic_DNA"/>
</dbReference>
<gene>
    <name evidence="2" type="ORF">F511_13382</name>
</gene>
<evidence type="ECO:0000313" key="3">
    <source>
        <dbReference type="Proteomes" id="UP000250235"/>
    </source>
</evidence>
<accession>A0A2Z7BBS0</accession>
<name>A0A2Z7BBS0_9LAMI</name>
<sequence>MNPQTFNDDESSSDAESWLQHITGFSDRVRYDDECRLSLATFQLRRSAERWWRGASRALEETGVGISWNSFCIAFRQEYVPESYVNAREREFDNLVQGTMSVGEYARRFSSLLVYVPHVSGRERAKRNKFLEGLNEDLYSLVLAGSPTSYADAVDKAMDIEEGLQNRRSCVRQQVVQGNRPMVPGCNLPSLRSHPSHPSSRQPNSLDTIGLGLVVVSSRRSRVLVLLVRAVLAAVAPGPSFVVSVEETILRRSVLACRVCVTTVGSMDTLRECVLWLDLSTPLPHCRVVQGDLVEVILFLLHSRG</sequence>
<dbReference type="Proteomes" id="UP000250235">
    <property type="component" value="Unassembled WGS sequence"/>
</dbReference>